<gene>
    <name evidence="3" type="ORF">DBV39_08620</name>
</gene>
<dbReference type="GO" id="GO:0047617">
    <property type="term" value="F:fatty acyl-CoA hydrolase activity"/>
    <property type="evidence" value="ECO:0007669"/>
    <property type="project" value="TreeGrafter"/>
</dbReference>
<dbReference type="Gene3D" id="3.10.129.10">
    <property type="entry name" value="Hotdog Thioesterase"/>
    <property type="match status" value="1"/>
</dbReference>
<dbReference type="SUPFAM" id="SSF54637">
    <property type="entry name" value="Thioesterase/thiol ester dehydrase-isomerase"/>
    <property type="match status" value="1"/>
</dbReference>
<keyword evidence="4" id="KW-1185">Reference proteome</keyword>
<dbReference type="PANTHER" id="PTHR31793">
    <property type="entry name" value="4-HYDROXYBENZOYL-COA THIOESTERASE FAMILY MEMBER"/>
    <property type="match status" value="1"/>
</dbReference>
<dbReference type="InterPro" id="IPR029069">
    <property type="entry name" value="HotDog_dom_sf"/>
</dbReference>
<dbReference type="Proteomes" id="UP000244571">
    <property type="component" value="Chromosome"/>
</dbReference>
<keyword evidence="2" id="KW-0378">Hydrolase</keyword>
<dbReference type="EMBL" id="CP028901">
    <property type="protein sequence ID" value="AWB33758.1"/>
    <property type="molecule type" value="Genomic_DNA"/>
</dbReference>
<sequence length="156" mass="17588">MQTTKGGTMSQRRLQPGDTFEIDIEMRWADSDMMQHLNNAKYFQYMEQARVMLMDQSGVRDFPDLGFVVAHCSCDFKKAITYPATVKMRLITDRVGRTSFDHRVEMSVQGDPPGQFRATGRAVMVLVNRHTGQSTPWPDGVLERLGSVTQPAVADS</sequence>
<organism evidence="3 4">
    <name type="scientific">Orrella marina</name>
    <dbReference type="NCBI Taxonomy" id="2163011"/>
    <lineage>
        <taxon>Bacteria</taxon>
        <taxon>Pseudomonadati</taxon>
        <taxon>Pseudomonadota</taxon>
        <taxon>Betaproteobacteria</taxon>
        <taxon>Burkholderiales</taxon>
        <taxon>Alcaligenaceae</taxon>
        <taxon>Orrella</taxon>
    </lineage>
</organism>
<evidence type="ECO:0000313" key="3">
    <source>
        <dbReference type="EMBL" id="AWB33758.1"/>
    </source>
</evidence>
<dbReference type="CDD" id="cd00586">
    <property type="entry name" value="4HBT"/>
    <property type="match status" value="1"/>
</dbReference>
<reference evidence="3 4" key="1">
    <citation type="submission" date="2018-04" db="EMBL/GenBank/DDBJ databases">
        <title>Bordetella sp. HZ20 isolated from seawater.</title>
        <authorList>
            <person name="Sun C."/>
        </authorList>
    </citation>
    <scope>NUCLEOTIDE SEQUENCE [LARGE SCALE GENOMIC DNA]</scope>
    <source>
        <strain evidence="3 4">HZ20</strain>
    </source>
</reference>
<accession>A0A2R4XJ04</accession>
<proteinExistence type="inferred from homology"/>
<dbReference type="Pfam" id="PF13279">
    <property type="entry name" value="4HBT_2"/>
    <property type="match status" value="1"/>
</dbReference>
<evidence type="ECO:0000256" key="2">
    <source>
        <dbReference type="ARBA" id="ARBA00022801"/>
    </source>
</evidence>
<evidence type="ECO:0000313" key="4">
    <source>
        <dbReference type="Proteomes" id="UP000244571"/>
    </source>
</evidence>
<comment type="similarity">
    <text evidence="1">Belongs to the 4-hydroxybenzoyl-CoA thioesterase family.</text>
</comment>
<evidence type="ECO:0000256" key="1">
    <source>
        <dbReference type="ARBA" id="ARBA00005953"/>
    </source>
</evidence>
<dbReference type="AlphaFoldDB" id="A0A2R4XJ04"/>
<dbReference type="InterPro" id="IPR050563">
    <property type="entry name" value="4-hydroxybenzoyl-CoA_TE"/>
</dbReference>
<name>A0A2R4XJ04_9BURK</name>
<protein>
    <submittedName>
        <fullName evidence="3">Acyl-CoA thioesterase</fullName>
    </submittedName>
</protein>
<dbReference type="KEGG" id="boz:DBV39_08620"/>
<dbReference type="PANTHER" id="PTHR31793:SF27">
    <property type="entry name" value="NOVEL THIOESTERASE SUPERFAMILY DOMAIN AND SAPOSIN A-TYPE DOMAIN CONTAINING PROTEIN (0610012H03RIK)"/>
    <property type="match status" value="1"/>
</dbReference>